<keyword evidence="3" id="KW-1185">Reference proteome</keyword>
<proteinExistence type="predicted"/>
<dbReference type="CDD" id="cd20071">
    <property type="entry name" value="SET_SMYD"/>
    <property type="match status" value="1"/>
</dbReference>
<dbReference type="SUPFAM" id="SSF82199">
    <property type="entry name" value="SET domain"/>
    <property type="match status" value="1"/>
</dbReference>
<dbReference type="eggNOG" id="KOG2084">
    <property type="taxonomic scope" value="Eukaryota"/>
</dbReference>
<dbReference type="OMA" id="YIDASMN"/>
<feature type="domain" description="SET" evidence="1">
    <location>
        <begin position="45"/>
        <end position="330"/>
    </location>
</feature>
<evidence type="ECO:0000313" key="2">
    <source>
        <dbReference type="EMBL" id="ERN04452.1"/>
    </source>
</evidence>
<dbReference type="PANTHER" id="PTHR12197">
    <property type="entry name" value="HISTONE-LYSINE N-METHYLTRANSFERASE SMYD"/>
    <property type="match status" value="1"/>
</dbReference>
<dbReference type="STRING" id="13333.W1P3K4"/>
<dbReference type="InterPro" id="IPR046341">
    <property type="entry name" value="SET_dom_sf"/>
</dbReference>
<dbReference type="Gene3D" id="6.10.140.2220">
    <property type="match status" value="1"/>
</dbReference>
<dbReference type="InterPro" id="IPR001214">
    <property type="entry name" value="SET_dom"/>
</dbReference>
<organism evidence="2 3">
    <name type="scientific">Amborella trichopoda</name>
    <dbReference type="NCBI Taxonomy" id="13333"/>
    <lineage>
        <taxon>Eukaryota</taxon>
        <taxon>Viridiplantae</taxon>
        <taxon>Streptophyta</taxon>
        <taxon>Embryophyta</taxon>
        <taxon>Tracheophyta</taxon>
        <taxon>Spermatophyta</taxon>
        <taxon>Magnoliopsida</taxon>
        <taxon>Amborellales</taxon>
        <taxon>Amborellaceae</taxon>
        <taxon>Amborella</taxon>
    </lineage>
</organism>
<sequence>MSPLNISHRQWLLMKDKRSLSFLTRVLWFSTNQGQEGEAMAPLPPPIRVGFTENAGRGIFATRKISLGDLIHKAQPVVAHPSPAYLHKVCYFCLKCVGMRTSASSWRSMSNEEISLLHEPITAHYACNESSPGSSGLDRSFRFCSVECEEHSKGFFEIEKRADWSTFDEHCRMNGLKYPFLVKRLACMVLSGAEPADCLDILQPASLSPGMIARMEEEFELLRCTFMEAGFKDEKIAILTKQWYVGVLARIRINAFRIELAGGISGDLLSMAAASVLAEAAVGNAVYILPSFYNHDCDPNVHILWLEDVNARLKALRDIEAGEELRICYIDASMSHNARQSILYEGLRPAIAMALWSELGLALKKSAESSWPKLGPKTIWTNFGPTPTSLILKASVA</sequence>
<dbReference type="Gene3D" id="1.10.220.160">
    <property type="match status" value="1"/>
</dbReference>
<dbReference type="AlphaFoldDB" id="W1P3K4"/>
<dbReference type="HOGENOM" id="CLU_058310_0_0_1"/>
<gene>
    <name evidence="2" type="ORF">AMTR_s00133p00109310</name>
</gene>
<evidence type="ECO:0000259" key="1">
    <source>
        <dbReference type="PROSITE" id="PS50280"/>
    </source>
</evidence>
<dbReference type="Pfam" id="PF00856">
    <property type="entry name" value="SET"/>
    <property type="match status" value="1"/>
</dbReference>
<accession>W1P3K4</accession>
<name>W1P3K4_AMBTC</name>
<protein>
    <recommendedName>
        <fullName evidence="1">SET domain-containing protein</fullName>
    </recommendedName>
</protein>
<dbReference type="Proteomes" id="UP000017836">
    <property type="component" value="Unassembled WGS sequence"/>
</dbReference>
<dbReference type="GO" id="GO:0005634">
    <property type="term" value="C:nucleus"/>
    <property type="evidence" value="ECO:0000318"/>
    <property type="project" value="GO_Central"/>
</dbReference>
<reference evidence="3" key="1">
    <citation type="journal article" date="2013" name="Science">
        <title>The Amborella genome and the evolution of flowering plants.</title>
        <authorList>
            <consortium name="Amborella Genome Project"/>
        </authorList>
    </citation>
    <scope>NUCLEOTIDE SEQUENCE [LARGE SCALE GENOMIC DNA]</scope>
</reference>
<dbReference type="EMBL" id="KI394265">
    <property type="protein sequence ID" value="ERN04452.1"/>
    <property type="molecule type" value="Genomic_DNA"/>
</dbReference>
<dbReference type="Gramene" id="ERN04452">
    <property type="protein sequence ID" value="ERN04452"/>
    <property type="gene ID" value="AMTR_s00133p00109310"/>
</dbReference>
<dbReference type="SMART" id="SM00317">
    <property type="entry name" value="SET"/>
    <property type="match status" value="1"/>
</dbReference>
<evidence type="ECO:0000313" key="3">
    <source>
        <dbReference type="Proteomes" id="UP000017836"/>
    </source>
</evidence>
<dbReference type="PANTHER" id="PTHR12197:SF298">
    <property type="entry name" value="HISTONE-LYSINE N-METHYLTRANSFERASE ATXR4"/>
    <property type="match status" value="1"/>
</dbReference>
<dbReference type="PROSITE" id="PS50280">
    <property type="entry name" value="SET"/>
    <property type="match status" value="1"/>
</dbReference>
<dbReference type="Gene3D" id="2.170.270.10">
    <property type="entry name" value="SET domain"/>
    <property type="match status" value="1"/>
</dbReference>
<dbReference type="InterPro" id="IPR050869">
    <property type="entry name" value="H3K4_H4K5_MeTrfase"/>
</dbReference>